<dbReference type="PANTHER" id="PTHR14456:SF2">
    <property type="entry name" value="INOSITOL-PENTAKISPHOSPHATE 2-KINASE"/>
    <property type="match status" value="1"/>
</dbReference>
<dbReference type="GO" id="GO:0005524">
    <property type="term" value="F:ATP binding"/>
    <property type="evidence" value="ECO:0007669"/>
    <property type="project" value="UniProtKB-KW"/>
</dbReference>
<evidence type="ECO:0000256" key="6">
    <source>
        <dbReference type="ARBA" id="ARBA00022777"/>
    </source>
</evidence>
<evidence type="ECO:0000313" key="10">
    <source>
        <dbReference type="Proteomes" id="UP001063166"/>
    </source>
</evidence>
<evidence type="ECO:0000256" key="8">
    <source>
        <dbReference type="RuleBase" id="RU364126"/>
    </source>
</evidence>
<dbReference type="Pfam" id="PF06090">
    <property type="entry name" value="Ins_P5_2-kin"/>
    <property type="match status" value="1"/>
</dbReference>
<comment type="caution">
    <text evidence="9">The sequence shown here is derived from an EMBL/GenBank/DDBJ whole genome shotgun (WGS) entry which is preliminary data.</text>
</comment>
<evidence type="ECO:0000256" key="2">
    <source>
        <dbReference type="ARBA" id="ARBA00012023"/>
    </source>
</evidence>
<evidence type="ECO:0000256" key="4">
    <source>
        <dbReference type="ARBA" id="ARBA00022679"/>
    </source>
</evidence>
<evidence type="ECO:0000256" key="5">
    <source>
        <dbReference type="ARBA" id="ARBA00022741"/>
    </source>
</evidence>
<dbReference type="EC" id="2.7.1.158" evidence="2 8"/>
<reference evidence="9" key="1">
    <citation type="submission" date="2022-07" db="EMBL/GenBank/DDBJ databases">
        <title>The genome of Lyophyllum shimeji provides insight into the initial evolution of ectomycorrhizal fungal genome.</title>
        <authorList>
            <person name="Kobayashi Y."/>
            <person name="Shibata T."/>
            <person name="Hirakawa H."/>
            <person name="Shigenobu S."/>
            <person name="Nishiyama T."/>
            <person name="Yamada A."/>
            <person name="Hasebe M."/>
            <person name="Kawaguchi M."/>
        </authorList>
    </citation>
    <scope>NUCLEOTIDE SEQUENCE</scope>
    <source>
        <strain evidence="9">AT787</strain>
    </source>
</reference>
<comment type="catalytic activity">
    <reaction evidence="1 8">
        <text>1D-myo-inositol 1,3,4,5,6-pentakisphosphate + ATP = 1D-myo-inositol hexakisphosphate + ADP + H(+)</text>
        <dbReference type="Rhea" id="RHEA:20313"/>
        <dbReference type="ChEBI" id="CHEBI:15378"/>
        <dbReference type="ChEBI" id="CHEBI:30616"/>
        <dbReference type="ChEBI" id="CHEBI:57733"/>
        <dbReference type="ChEBI" id="CHEBI:58130"/>
        <dbReference type="ChEBI" id="CHEBI:456216"/>
        <dbReference type="EC" id="2.7.1.158"/>
    </reaction>
</comment>
<evidence type="ECO:0000256" key="1">
    <source>
        <dbReference type="ARBA" id="ARBA00001774"/>
    </source>
</evidence>
<comment type="function">
    <text evidence="8">Phosphorylates Ins(1,3,4,5,6)P5 at position 2 to form Ins(1,2,3,4,5,6)P6 (InsP6 or phytate).</text>
</comment>
<proteinExistence type="predicted"/>
<dbReference type="EMBL" id="BRPK01000002">
    <property type="protein sequence ID" value="GLB34803.1"/>
    <property type="molecule type" value="Genomic_DNA"/>
</dbReference>
<dbReference type="PANTHER" id="PTHR14456">
    <property type="entry name" value="INOSITOL POLYPHOSPHATE KINASE 1"/>
    <property type="match status" value="1"/>
</dbReference>
<dbReference type="GO" id="GO:0005634">
    <property type="term" value="C:nucleus"/>
    <property type="evidence" value="ECO:0007669"/>
    <property type="project" value="TreeGrafter"/>
</dbReference>
<name>A0A9P3PG41_LYOSH</name>
<accession>A0A9P3PG41</accession>
<dbReference type="GO" id="GO:0035299">
    <property type="term" value="F:inositol-1,3,4,5,6-pentakisphosphate 2-kinase activity"/>
    <property type="evidence" value="ECO:0007669"/>
    <property type="project" value="UniProtKB-EC"/>
</dbReference>
<gene>
    <name evidence="9" type="ORF">LshimejAT787_0203680</name>
</gene>
<dbReference type="AlphaFoldDB" id="A0A9P3PG41"/>
<dbReference type="OrthoDB" id="272370at2759"/>
<comment type="domain">
    <text evidence="8">The EXKPK motif is conserved in inositol-pentakisphosphate 2-kinases of both family 1 and 2.</text>
</comment>
<protein>
    <recommendedName>
        <fullName evidence="3 8">Inositol-pentakisphosphate 2-kinase</fullName>
        <ecNumber evidence="2 8">2.7.1.158</ecNumber>
    </recommendedName>
</protein>
<dbReference type="GO" id="GO:0032958">
    <property type="term" value="P:inositol phosphate biosynthetic process"/>
    <property type="evidence" value="ECO:0007669"/>
    <property type="project" value="TreeGrafter"/>
</dbReference>
<keyword evidence="5 8" id="KW-0547">Nucleotide-binding</keyword>
<keyword evidence="7 8" id="KW-0067">ATP-binding</keyword>
<sequence>MTTSTIRAYTIAARVTDTLPEHWKYVSEGGATIVFSYVGPPDPHFNGTVLRLRKSTVPGVASQVNGAGETQRDPDDPMIEYQQKCMERLIPVEHLPRLQSVHVDRRWLESLVTLHDTERPQDRRVKGQVDLTRTKGVLATDVVGSSRLAVEIKPKWAFLPSAHHLSDITREVKMQTCRFCMHSAMRTKAAEIVATKYCPLDLFSGDEGRVKQAICDLWDAWTSSNGAINNLKIFVEGKTIAPREASLLLSDDVDQKTASEDLRETFVSALLPLLLHTPVLRVLSTLQRNLDVLDIEGLSKLWRLAETSAPLYRTTTAPFFQRESVESDEALPPSPPIGVSSLFLTSPEPAISEWTEFLDMYLSDDSAQLNHTNPTPENLRYYLLAYLLSATFKDCSIIVRLHRLRPTPPNEVKPEQVTVIDLDPKSMARLRKWERLDQEIVQAYLTAENRKVCIDGWR</sequence>
<evidence type="ECO:0000256" key="3">
    <source>
        <dbReference type="ARBA" id="ARBA00014846"/>
    </source>
</evidence>
<dbReference type="InterPro" id="IPR043001">
    <property type="entry name" value="IP5_2-K_N_lobe"/>
</dbReference>
<evidence type="ECO:0000313" key="9">
    <source>
        <dbReference type="EMBL" id="GLB34803.1"/>
    </source>
</evidence>
<evidence type="ECO:0000256" key="7">
    <source>
        <dbReference type="ARBA" id="ARBA00022840"/>
    </source>
</evidence>
<keyword evidence="10" id="KW-1185">Reference proteome</keyword>
<keyword evidence="4 8" id="KW-0808">Transferase</keyword>
<dbReference type="Gene3D" id="3.30.200.110">
    <property type="entry name" value="Inositol-pentakisphosphate 2-kinase, N-lobe"/>
    <property type="match status" value="1"/>
</dbReference>
<dbReference type="Proteomes" id="UP001063166">
    <property type="component" value="Unassembled WGS sequence"/>
</dbReference>
<dbReference type="InterPro" id="IPR009286">
    <property type="entry name" value="Ins_P5_2-kin"/>
</dbReference>
<keyword evidence="6 8" id="KW-0418">Kinase</keyword>
<organism evidence="9 10">
    <name type="scientific">Lyophyllum shimeji</name>
    <name type="common">Hon-shimeji</name>
    <name type="synonym">Tricholoma shimeji</name>
    <dbReference type="NCBI Taxonomy" id="47721"/>
    <lineage>
        <taxon>Eukaryota</taxon>
        <taxon>Fungi</taxon>
        <taxon>Dikarya</taxon>
        <taxon>Basidiomycota</taxon>
        <taxon>Agaricomycotina</taxon>
        <taxon>Agaricomycetes</taxon>
        <taxon>Agaricomycetidae</taxon>
        <taxon>Agaricales</taxon>
        <taxon>Tricholomatineae</taxon>
        <taxon>Lyophyllaceae</taxon>
        <taxon>Lyophyllum</taxon>
    </lineage>
</organism>